<organism evidence="5 6">
    <name type="scientific">Wickerhamomyces anomalus (strain ATCC 58044 / CBS 1984 / NCYC 433 / NRRL Y-366-8)</name>
    <name type="common">Yeast</name>
    <name type="synonym">Hansenula anomala</name>
    <dbReference type="NCBI Taxonomy" id="683960"/>
    <lineage>
        <taxon>Eukaryota</taxon>
        <taxon>Fungi</taxon>
        <taxon>Dikarya</taxon>
        <taxon>Ascomycota</taxon>
        <taxon>Saccharomycotina</taxon>
        <taxon>Saccharomycetes</taxon>
        <taxon>Phaffomycetales</taxon>
        <taxon>Wickerhamomycetaceae</taxon>
        <taxon>Wickerhamomyces</taxon>
    </lineage>
</organism>
<dbReference type="InterPro" id="IPR050327">
    <property type="entry name" value="Proton-linked_MCT"/>
</dbReference>
<dbReference type="GO" id="GO:0032218">
    <property type="term" value="P:riboflavin transport"/>
    <property type="evidence" value="ECO:0007669"/>
    <property type="project" value="TreeGrafter"/>
</dbReference>
<dbReference type="EMBL" id="KV454209">
    <property type="protein sequence ID" value="ODQ61394.1"/>
    <property type="molecule type" value="Genomic_DNA"/>
</dbReference>
<keyword evidence="3" id="KW-0812">Transmembrane</keyword>
<reference evidence="5 6" key="1">
    <citation type="journal article" date="2016" name="Proc. Natl. Acad. Sci. U.S.A.">
        <title>Comparative genomics of biotechnologically important yeasts.</title>
        <authorList>
            <person name="Riley R."/>
            <person name="Haridas S."/>
            <person name="Wolfe K.H."/>
            <person name="Lopes M.R."/>
            <person name="Hittinger C.T."/>
            <person name="Goeker M."/>
            <person name="Salamov A.A."/>
            <person name="Wisecaver J.H."/>
            <person name="Long T.M."/>
            <person name="Calvey C.H."/>
            <person name="Aerts A.L."/>
            <person name="Barry K.W."/>
            <person name="Choi C."/>
            <person name="Clum A."/>
            <person name="Coughlan A.Y."/>
            <person name="Deshpande S."/>
            <person name="Douglass A.P."/>
            <person name="Hanson S.J."/>
            <person name="Klenk H.-P."/>
            <person name="LaButti K.M."/>
            <person name="Lapidus A."/>
            <person name="Lindquist E.A."/>
            <person name="Lipzen A.M."/>
            <person name="Meier-Kolthoff J.P."/>
            <person name="Ohm R.A."/>
            <person name="Otillar R.P."/>
            <person name="Pangilinan J.L."/>
            <person name="Peng Y."/>
            <person name="Rokas A."/>
            <person name="Rosa C.A."/>
            <person name="Scheuner C."/>
            <person name="Sibirny A.A."/>
            <person name="Slot J.C."/>
            <person name="Stielow J.B."/>
            <person name="Sun H."/>
            <person name="Kurtzman C.P."/>
            <person name="Blackwell M."/>
            <person name="Grigoriev I.V."/>
            <person name="Jeffries T.W."/>
        </authorList>
    </citation>
    <scope>NUCLEOTIDE SEQUENCE [LARGE SCALE GENOMIC DNA]</scope>
    <source>
        <strain evidence="6">ATCC 58044 / CBS 1984 / NCYC 433 / NRRL Y-366-8</strain>
    </source>
</reference>
<dbReference type="AlphaFoldDB" id="A0A1E3P844"/>
<feature type="domain" description="Major facilitator superfamily (MFS) profile" evidence="4">
    <location>
        <begin position="18"/>
        <end position="412"/>
    </location>
</feature>
<dbReference type="PROSITE" id="PS50850">
    <property type="entry name" value="MFS"/>
    <property type="match status" value="1"/>
</dbReference>
<keyword evidence="3" id="KW-0472">Membrane</keyword>
<dbReference type="CDD" id="cd17352">
    <property type="entry name" value="MFS_MCT_SLC16"/>
    <property type="match status" value="1"/>
</dbReference>
<evidence type="ECO:0000256" key="1">
    <source>
        <dbReference type="ARBA" id="ARBA00004141"/>
    </source>
</evidence>
<feature type="transmembrane region" description="Helical" evidence="3">
    <location>
        <begin position="267"/>
        <end position="287"/>
    </location>
</feature>
<feature type="transmembrane region" description="Helical" evidence="3">
    <location>
        <begin position="390"/>
        <end position="412"/>
    </location>
</feature>
<feature type="transmembrane region" description="Helical" evidence="3">
    <location>
        <begin position="321"/>
        <end position="347"/>
    </location>
</feature>
<gene>
    <name evidence="5" type="ORF">WICANDRAFT_29202</name>
</gene>
<sequence length="422" mass="46517">MNQPDDIDYPEGSLKGYLAVFGSFMGLMVVFGLLNILGVLESYVNEHQLHDQPSSTVGWIFSIFTFGTYLSCIFSGTYFDRSGSRVPLVVGTVLLCCGLVSTASCKNVWSFILGFSVLTSIGNGCLMSPLVSVIAHYFKRKRAFYSSVATVGGSVGGVYLPIVLRKLFVLVGFVWAIRILALINFTCLLFPILLSKERLNQREKYKNDTWRETANAYLRSFDVKAFKDWKFVFCSLGAFFAEISAVSVITFYTSYALKRGISMSSSYLLVTLLNAGSVPGRLVTGYLADRFGRYNVMIITTFLMAVLSLSMWLPFGYSVKVLYAFSVIYGLVQGSIFSLLPVCCGQISRTEEFGKRYSTMYVIVAIGCLAGVPAAGAIVGDRSIAEYNHFIIYASVTALASSVCYTISKAFAVGRYDYLAKF</sequence>
<feature type="transmembrane region" description="Helical" evidence="3">
    <location>
        <begin position="143"/>
        <end position="162"/>
    </location>
</feature>
<comment type="similarity">
    <text evidence="2">Belongs to the major facilitator superfamily. Monocarboxylate porter (TC 2.A.1.13) family.</text>
</comment>
<dbReference type="InterPro" id="IPR011701">
    <property type="entry name" value="MFS"/>
</dbReference>
<feature type="transmembrane region" description="Helical" evidence="3">
    <location>
        <begin position="16"/>
        <end position="37"/>
    </location>
</feature>
<dbReference type="GO" id="GO:0016020">
    <property type="term" value="C:membrane"/>
    <property type="evidence" value="ECO:0007669"/>
    <property type="project" value="UniProtKB-SubCell"/>
</dbReference>
<feature type="transmembrane region" description="Helical" evidence="3">
    <location>
        <begin position="168"/>
        <end position="194"/>
    </location>
</feature>
<name>A0A1E3P844_WICAA</name>
<proteinExistence type="inferred from homology"/>
<feature type="transmembrane region" description="Helical" evidence="3">
    <location>
        <begin position="231"/>
        <end position="255"/>
    </location>
</feature>
<evidence type="ECO:0000256" key="3">
    <source>
        <dbReference type="SAM" id="Phobius"/>
    </source>
</evidence>
<dbReference type="RefSeq" id="XP_019040601.1">
    <property type="nucleotide sequence ID" value="XM_019181586.1"/>
</dbReference>
<dbReference type="InterPro" id="IPR020846">
    <property type="entry name" value="MFS_dom"/>
</dbReference>
<feature type="transmembrane region" description="Helical" evidence="3">
    <location>
        <begin position="57"/>
        <end position="79"/>
    </location>
</feature>
<dbReference type="GeneID" id="30198832"/>
<feature type="transmembrane region" description="Helical" evidence="3">
    <location>
        <begin position="294"/>
        <end position="315"/>
    </location>
</feature>
<keyword evidence="6" id="KW-1185">Reference proteome</keyword>
<evidence type="ECO:0000313" key="6">
    <source>
        <dbReference type="Proteomes" id="UP000094112"/>
    </source>
</evidence>
<accession>A0A1E3P844</accession>
<dbReference type="Pfam" id="PF07690">
    <property type="entry name" value="MFS_1"/>
    <property type="match status" value="1"/>
</dbReference>
<dbReference type="Proteomes" id="UP000094112">
    <property type="component" value="Unassembled WGS sequence"/>
</dbReference>
<comment type="subcellular location">
    <subcellularLocation>
        <location evidence="1">Membrane</location>
        <topology evidence="1">Multi-pass membrane protein</topology>
    </subcellularLocation>
</comment>
<evidence type="ECO:0000259" key="4">
    <source>
        <dbReference type="PROSITE" id="PS50850"/>
    </source>
</evidence>
<dbReference type="InterPro" id="IPR036259">
    <property type="entry name" value="MFS_trans_sf"/>
</dbReference>
<dbReference type="OrthoDB" id="6509908at2759"/>
<dbReference type="Gene3D" id="1.20.1250.20">
    <property type="entry name" value="MFS general substrate transporter like domains"/>
    <property type="match status" value="2"/>
</dbReference>
<protein>
    <recommendedName>
        <fullName evidence="4">Major facilitator superfamily (MFS) profile domain-containing protein</fullName>
    </recommendedName>
</protein>
<dbReference type="PANTHER" id="PTHR11360">
    <property type="entry name" value="MONOCARBOXYLATE TRANSPORTER"/>
    <property type="match status" value="1"/>
</dbReference>
<keyword evidence="3" id="KW-1133">Transmembrane helix</keyword>
<feature type="transmembrane region" description="Helical" evidence="3">
    <location>
        <begin position="109"/>
        <end position="131"/>
    </location>
</feature>
<dbReference type="PANTHER" id="PTHR11360:SF177">
    <property type="entry name" value="RIBOFLAVIN TRANSPORTER MCH5"/>
    <property type="match status" value="1"/>
</dbReference>
<feature type="transmembrane region" description="Helical" evidence="3">
    <location>
        <begin position="359"/>
        <end position="378"/>
    </location>
</feature>
<feature type="transmembrane region" description="Helical" evidence="3">
    <location>
        <begin position="86"/>
        <end position="103"/>
    </location>
</feature>
<dbReference type="GO" id="GO:0022857">
    <property type="term" value="F:transmembrane transporter activity"/>
    <property type="evidence" value="ECO:0007669"/>
    <property type="project" value="InterPro"/>
</dbReference>
<evidence type="ECO:0000313" key="5">
    <source>
        <dbReference type="EMBL" id="ODQ61394.1"/>
    </source>
</evidence>
<evidence type="ECO:0000256" key="2">
    <source>
        <dbReference type="ARBA" id="ARBA00006727"/>
    </source>
</evidence>
<dbReference type="SUPFAM" id="SSF103473">
    <property type="entry name" value="MFS general substrate transporter"/>
    <property type="match status" value="1"/>
</dbReference>